<evidence type="ECO:0000313" key="10">
    <source>
        <dbReference type="Proteomes" id="UP001138768"/>
    </source>
</evidence>
<keyword evidence="5" id="KW-0012">Acyltransferase</keyword>
<proteinExistence type="inferred from homology"/>
<dbReference type="InterPro" id="IPR000182">
    <property type="entry name" value="GNAT_dom"/>
</dbReference>
<comment type="catalytic activity">
    <reaction evidence="6">
        <text>glycyl-tRNA(Gly) + acetyl-CoA = N-acetylglycyl-tRNA(Gly) + CoA + H(+)</text>
        <dbReference type="Rhea" id="RHEA:81867"/>
        <dbReference type="Rhea" id="RHEA-COMP:9683"/>
        <dbReference type="Rhea" id="RHEA-COMP:19766"/>
        <dbReference type="ChEBI" id="CHEBI:15378"/>
        <dbReference type="ChEBI" id="CHEBI:57287"/>
        <dbReference type="ChEBI" id="CHEBI:57288"/>
        <dbReference type="ChEBI" id="CHEBI:78522"/>
        <dbReference type="ChEBI" id="CHEBI:232036"/>
    </reaction>
</comment>
<keyword evidence="2" id="KW-0678">Repressor</keyword>
<keyword evidence="10" id="KW-1185">Reference proteome</keyword>
<protein>
    <submittedName>
        <fullName evidence="9">GNAT family N-acetyltransferase</fullName>
    </submittedName>
</protein>
<feature type="domain" description="N-acetyltransferase" evidence="8">
    <location>
        <begin position="1"/>
        <end position="159"/>
    </location>
</feature>
<comment type="similarity">
    <text evidence="1">Belongs to the acetyltransferase family. GNAT subfamily.</text>
</comment>
<name>A0A9X0W575_9GAMM</name>
<feature type="transmembrane region" description="Helical" evidence="7">
    <location>
        <begin position="45"/>
        <end position="66"/>
    </location>
</feature>
<evidence type="ECO:0000256" key="1">
    <source>
        <dbReference type="ARBA" id="ARBA00009342"/>
    </source>
</evidence>
<dbReference type="AlphaFoldDB" id="A0A9X0W575"/>
<dbReference type="PROSITE" id="PS51186">
    <property type="entry name" value="GNAT"/>
    <property type="match status" value="1"/>
</dbReference>
<dbReference type="PANTHER" id="PTHR36449">
    <property type="entry name" value="ACETYLTRANSFERASE-RELATED"/>
    <property type="match status" value="1"/>
</dbReference>
<dbReference type="SUPFAM" id="SSF55729">
    <property type="entry name" value="Acyl-CoA N-acyltransferases (Nat)"/>
    <property type="match status" value="1"/>
</dbReference>
<evidence type="ECO:0000259" key="8">
    <source>
        <dbReference type="PROSITE" id="PS51186"/>
    </source>
</evidence>
<sequence>MILEAPAPLTETHRTHGFCSGVQALDDWLMHRAWKNQLSGASRTYVVAAAGAVVGYYCLASGALALREAPGGIRRNMPDPVPMAILGRLAVDQRWQGRGLGVALLRDAVERTGAASKILGLRGLLVHALSMEAAAFYRHHGFLPSPKNPLTLILSLKPN</sequence>
<dbReference type="Pfam" id="PF13508">
    <property type="entry name" value="Acetyltransf_7"/>
    <property type="match status" value="1"/>
</dbReference>
<dbReference type="EMBL" id="NRRY01000001">
    <property type="protein sequence ID" value="MBK1617002.1"/>
    <property type="molecule type" value="Genomic_DNA"/>
</dbReference>
<keyword evidence="7" id="KW-0812">Transmembrane</keyword>
<evidence type="ECO:0000256" key="2">
    <source>
        <dbReference type="ARBA" id="ARBA00022491"/>
    </source>
</evidence>
<dbReference type="Proteomes" id="UP001138768">
    <property type="component" value="Unassembled WGS sequence"/>
</dbReference>
<evidence type="ECO:0000256" key="6">
    <source>
        <dbReference type="ARBA" id="ARBA00049880"/>
    </source>
</evidence>
<evidence type="ECO:0000256" key="5">
    <source>
        <dbReference type="ARBA" id="ARBA00023315"/>
    </source>
</evidence>
<dbReference type="Gene3D" id="3.40.630.30">
    <property type="match status" value="1"/>
</dbReference>
<evidence type="ECO:0000256" key="3">
    <source>
        <dbReference type="ARBA" id="ARBA00022649"/>
    </source>
</evidence>
<dbReference type="CDD" id="cd04301">
    <property type="entry name" value="NAT_SF"/>
    <property type="match status" value="1"/>
</dbReference>
<keyword evidence="7" id="KW-0472">Membrane</keyword>
<accession>A0A9X0W575</accession>
<keyword evidence="7" id="KW-1133">Transmembrane helix</keyword>
<comment type="caution">
    <text evidence="9">The sequence shown here is derived from an EMBL/GenBank/DDBJ whole genome shotgun (WGS) entry which is preliminary data.</text>
</comment>
<dbReference type="InterPro" id="IPR016181">
    <property type="entry name" value="Acyl_CoA_acyltransferase"/>
</dbReference>
<gene>
    <name evidence="9" type="ORF">CKO42_00760</name>
</gene>
<evidence type="ECO:0000256" key="4">
    <source>
        <dbReference type="ARBA" id="ARBA00022679"/>
    </source>
</evidence>
<organism evidence="9 10">
    <name type="scientific">Lamprobacter modestohalophilus</name>
    <dbReference type="NCBI Taxonomy" id="1064514"/>
    <lineage>
        <taxon>Bacteria</taxon>
        <taxon>Pseudomonadati</taxon>
        <taxon>Pseudomonadota</taxon>
        <taxon>Gammaproteobacteria</taxon>
        <taxon>Chromatiales</taxon>
        <taxon>Chromatiaceae</taxon>
        <taxon>Lamprobacter</taxon>
    </lineage>
</organism>
<keyword evidence="4" id="KW-0808">Transferase</keyword>
<dbReference type="GO" id="GO:0016747">
    <property type="term" value="F:acyltransferase activity, transferring groups other than amino-acyl groups"/>
    <property type="evidence" value="ECO:0007669"/>
    <property type="project" value="InterPro"/>
</dbReference>
<dbReference type="PANTHER" id="PTHR36449:SF1">
    <property type="entry name" value="ACETYLTRANSFERASE"/>
    <property type="match status" value="1"/>
</dbReference>
<reference evidence="9 10" key="1">
    <citation type="journal article" date="2020" name="Microorganisms">
        <title>Osmotic Adaptation and Compatible Solute Biosynthesis of Phototrophic Bacteria as Revealed from Genome Analyses.</title>
        <authorList>
            <person name="Imhoff J.F."/>
            <person name="Rahn T."/>
            <person name="Kunzel S."/>
            <person name="Keller A."/>
            <person name="Neulinger S.C."/>
        </authorList>
    </citation>
    <scope>NUCLEOTIDE SEQUENCE [LARGE SCALE GENOMIC DNA]</scope>
    <source>
        <strain evidence="9 10">DSM 25653</strain>
    </source>
</reference>
<evidence type="ECO:0000313" key="9">
    <source>
        <dbReference type="EMBL" id="MBK1617002.1"/>
    </source>
</evidence>
<keyword evidence="3" id="KW-1277">Toxin-antitoxin system</keyword>
<evidence type="ECO:0000256" key="7">
    <source>
        <dbReference type="SAM" id="Phobius"/>
    </source>
</evidence>